<dbReference type="InterPro" id="IPR000719">
    <property type="entry name" value="Prot_kinase_dom"/>
</dbReference>
<dbReference type="CDD" id="cd14014">
    <property type="entry name" value="STKc_PknB_like"/>
    <property type="match status" value="1"/>
</dbReference>
<sequence length="1361" mass="147879">MAQIVGGGPPANDAERRVLRHLAEQAPADWIILHNIEIPERGDSYEIDIVVINARGVCLIDVKGTRGRVEVAGTEWFPAGRPPFFSPVRKLRGHARTVKGLLTRHRPALSRVYVDQLVALVGPEARLVDSSDRADADALHVTDMEGLIPALADVSRVRAGMARDVRQHQAAIVAALTGAVRRPTGPQRFGDWVVSERLGGDAEVTEYRARNAEAGAGETVLLRVYRANPLLPEREREAQKYKIANAYEMLAKLPPSPFIVGRRTFFATEDGSRFVLVLDDTRGQALAVHLRDPRQTLGADAKLRVFADMMRGLAHAHAYGVLHRALTPTAVLVQTDNSRALLTGFDYARPEGPRDYTVVDELTSVLDPAYVAPECHNRAQAMSQASDVYAAGVIGYQLLTGELPFASTEDQFRRGSELPDSVLSEARVDPALAALLRRMCALAPSGRPAATQVLRELQRLARVAAAAQPRTAVPPASRTDYGSLQPGHQLTAKYQVRTRLGAGRFGTVYRVYDNLADEERVIKIVHRVSESAIERLKQEFKLLLNLPLHRSIVVVREADYLELGRVPYVVFEYIEGRDAKALVTERALGPADVVRFGADVAEGLAHLHQEGIFHCDVKPANLLRTDAGCRILDFNVATRADDSLSQVGGTPQYAPPDYVAGRPTTADLVDRDLYGLGVTLYELLTGEWPFAGGVRRATSERAVDPRTRPGLGSLSDVLIEVLMRAIAPWRSERYSDAGEFLGALRAIGDRVHQPVAPAPVAPKPVPAPTAGRNPFLEQLRSLYSQSDGSNAGTRSGGQDLDLYVPTALDDKLTPAVLSGRFRLVIITGNAGDGKTAYLHRLLRDASSGDPGSVVYRDNGADLRLPDGRWLRTNHDGSQDEGDRTNDEVLMDFFGPFSGGTMTGKADETRLVAINEGRLVDFVDAHAQDFPALAARVRAGLTGTADSGVVAVINLNRRSLLTGFDDADQSVFDRLLTRMTDPSRWRACGGCPLAADCYARHNAQTLANQGVGPKIVGRLRALFTMTSLRGVQHVTMRDVGSALAYLLTSGRNCEQIHQLYASGDSDTILDGFYFNSWIGPAGGRDRLLSLLSQLDVAVSADPALDRRLDYVGPDAGRALMTIDQRGDYDLRLLTDAFVKLPRGAAATAEESTAHRRYLAAARRRFYFECVDADRSAGMLPYRSAQTFTRLLEQPETAPGYLPALIAAVNRGEGLSGAAVSGGALALQVRPVPGSTVRSYRLFPANSLQLQPAGHPASPYLEGGHRELVLGYRGAGGHRAELEIRLDLFELLYQLGNGHLPSAAERQGLYLGLTIFKNELSATPYREILLTVAGEDVRRIRIVEGGTLVMDAPAVVNAPEAEA</sequence>
<dbReference type="NCBIfam" id="NF047741">
    <property type="entry name" value="antiphage_MADS6"/>
    <property type="match status" value="1"/>
</dbReference>
<dbReference type="InterPro" id="IPR011528">
    <property type="entry name" value="NERD"/>
</dbReference>
<proteinExistence type="predicted"/>
<dbReference type="Gene3D" id="1.10.510.10">
    <property type="entry name" value="Transferase(Phosphotransferase) domain 1"/>
    <property type="match status" value="2"/>
</dbReference>
<keyword evidence="6 7" id="KW-0067">ATP-binding</keyword>
<dbReference type="Proteomes" id="UP000198688">
    <property type="component" value="Chromosome I"/>
</dbReference>
<feature type="domain" description="NERD" evidence="9">
    <location>
        <begin position="10"/>
        <end position="121"/>
    </location>
</feature>
<name>A0A1H2BS72_9ACTN</name>
<evidence type="ECO:0000256" key="1">
    <source>
        <dbReference type="ARBA" id="ARBA00012513"/>
    </source>
</evidence>
<evidence type="ECO:0000256" key="6">
    <source>
        <dbReference type="ARBA" id="ARBA00022840"/>
    </source>
</evidence>
<dbReference type="PANTHER" id="PTHR43289">
    <property type="entry name" value="MITOGEN-ACTIVATED PROTEIN KINASE KINASE KINASE 20-RELATED"/>
    <property type="match status" value="1"/>
</dbReference>
<feature type="domain" description="Protein kinase" evidence="8">
    <location>
        <begin position="192"/>
        <end position="460"/>
    </location>
</feature>
<organism evidence="10 11">
    <name type="scientific">Actinoplanes derwentensis</name>
    <dbReference type="NCBI Taxonomy" id="113562"/>
    <lineage>
        <taxon>Bacteria</taxon>
        <taxon>Bacillati</taxon>
        <taxon>Actinomycetota</taxon>
        <taxon>Actinomycetes</taxon>
        <taxon>Micromonosporales</taxon>
        <taxon>Micromonosporaceae</taxon>
        <taxon>Actinoplanes</taxon>
    </lineage>
</organism>
<dbReference type="SMART" id="SM00220">
    <property type="entry name" value="S_TKc"/>
    <property type="match status" value="2"/>
</dbReference>
<dbReference type="OrthoDB" id="3404503at2"/>
<evidence type="ECO:0000259" key="8">
    <source>
        <dbReference type="PROSITE" id="PS50011"/>
    </source>
</evidence>
<evidence type="ECO:0000259" key="9">
    <source>
        <dbReference type="PROSITE" id="PS50965"/>
    </source>
</evidence>
<dbReference type="SUPFAM" id="SSF56112">
    <property type="entry name" value="Protein kinase-like (PK-like)"/>
    <property type="match status" value="2"/>
</dbReference>
<evidence type="ECO:0000256" key="2">
    <source>
        <dbReference type="ARBA" id="ARBA00022527"/>
    </source>
</evidence>
<dbReference type="PANTHER" id="PTHR43289:SF6">
    <property type="entry name" value="SERINE_THREONINE-PROTEIN KINASE NEKL-3"/>
    <property type="match status" value="1"/>
</dbReference>
<dbReference type="STRING" id="113562.SAMN04489716_4834"/>
<dbReference type="EC" id="2.7.11.1" evidence="1"/>
<dbReference type="InterPro" id="IPR017441">
    <property type="entry name" value="Protein_kinase_ATP_BS"/>
</dbReference>
<reference evidence="10 11" key="1">
    <citation type="submission" date="2016-10" db="EMBL/GenBank/DDBJ databases">
        <authorList>
            <person name="de Groot N.N."/>
        </authorList>
    </citation>
    <scope>NUCLEOTIDE SEQUENCE [LARGE SCALE GENOMIC DNA]</scope>
    <source>
        <strain evidence="10 11">DSM 43941</strain>
    </source>
</reference>
<dbReference type="GO" id="GO:0004674">
    <property type="term" value="F:protein serine/threonine kinase activity"/>
    <property type="evidence" value="ECO:0007669"/>
    <property type="project" value="UniProtKB-KW"/>
</dbReference>
<feature type="binding site" evidence="7">
    <location>
        <position position="523"/>
    </location>
    <ligand>
        <name>ATP</name>
        <dbReference type="ChEBI" id="CHEBI:30616"/>
    </ligand>
</feature>
<keyword evidence="5 10" id="KW-0418">Kinase</keyword>
<dbReference type="EMBL" id="LT629758">
    <property type="protein sequence ID" value="SDT60882.1"/>
    <property type="molecule type" value="Genomic_DNA"/>
</dbReference>
<evidence type="ECO:0000313" key="10">
    <source>
        <dbReference type="EMBL" id="SDT60882.1"/>
    </source>
</evidence>
<evidence type="ECO:0000256" key="7">
    <source>
        <dbReference type="PROSITE-ProRule" id="PRU10141"/>
    </source>
</evidence>
<evidence type="ECO:0000313" key="11">
    <source>
        <dbReference type="Proteomes" id="UP000198688"/>
    </source>
</evidence>
<evidence type="ECO:0000256" key="5">
    <source>
        <dbReference type="ARBA" id="ARBA00022777"/>
    </source>
</evidence>
<dbReference type="Pfam" id="PF00069">
    <property type="entry name" value="Pkinase"/>
    <property type="match status" value="2"/>
</dbReference>
<dbReference type="PROSITE" id="PS50965">
    <property type="entry name" value="NERD"/>
    <property type="match status" value="1"/>
</dbReference>
<gene>
    <name evidence="10" type="ORF">SAMN04489716_4834</name>
</gene>
<accession>A0A1H2BS72</accession>
<protein>
    <recommendedName>
        <fullName evidence="1">non-specific serine/threonine protein kinase</fullName>
        <ecNumber evidence="1">2.7.11.1</ecNumber>
    </recommendedName>
</protein>
<feature type="domain" description="Protein kinase" evidence="8">
    <location>
        <begin position="494"/>
        <end position="755"/>
    </location>
</feature>
<dbReference type="PROSITE" id="PS00107">
    <property type="entry name" value="PROTEIN_KINASE_ATP"/>
    <property type="match status" value="1"/>
</dbReference>
<keyword evidence="3" id="KW-0808">Transferase</keyword>
<keyword evidence="4 7" id="KW-0547">Nucleotide-binding</keyword>
<dbReference type="RefSeq" id="WP_092546702.1">
    <property type="nucleotide sequence ID" value="NZ_BOMJ01000008.1"/>
</dbReference>
<dbReference type="PROSITE" id="PS50011">
    <property type="entry name" value="PROTEIN_KINASE_DOM"/>
    <property type="match status" value="2"/>
</dbReference>
<evidence type="ECO:0000256" key="4">
    <source>
        <dbReference type="ARBA" id="ARBA00022741"/>
    </source>
</evidence>
<dbReference type="InterPro" id="IPR011009">
    <property type="entry name" value="Kinase-like_dom_sf"/>
</dbReference>
<dbReference type="Pfam" id="PF08378">
    <property type="entry name" value="NERD"/>
    <property type="match status" value="1"/>
</dbReference>
<keyword evidence="11" id="KW-1185">Reference proteome</keyword>
<keyword evidence="2 10" id="KW-0723">Serine/threonine-protein kinase</keyword>
<evidence type="ECO:0000256" key="3">
    <source>
        <dbReference type="ARBA" id="ARBA00022679"/>
    </source>
</evidence>
<dbReference type="GO" id="GO:0005524">
    <property type="term" value="F:ATP binding"/>
    <property type="evidence" value="ECO:0007669"/>
    <property type="project" value="UniProtKB-UniRule"/>
</dbReference>